<keyword evidence="2 5" id="KW-0012">Acyltransferase</keyword>
<keyword evidence="6" id="KW-1185">Reference proteome</keyword>
<dbReference type="RefSeq" id="WP_345718373.1">
    <property type="nucleotide sequence ID" value="NZ_BAABFP010000008.1"/>
</dbReference>
<dbReference type="SUPFAM" id="SSF69593">
    <property type="entry name" value="Glycerol-3-phosphate (1)-acyltransferase"/>
    <property type="match status" value="1"/>
</dbReference>
<organism evidence="5 6">
    <name type="scientific">Angustibacter luteus</name>
    <dbReference type="NCBI Taxonomy" id="658456"/>
    <lineage>
        <taxon>Bacteria</taxon>
        <taxon>Bacillati</taxon>
        <taxon>Actinomycetota</taxon>
        <taxon>Actinomycetes</taxon>
        <taxon>Kineosporiales</taxon>
        <taxon>Kineosporiaceae</taxon>
    </lineage>
</organism>
<sequence>MIIRPAIARALLRVTRWKVVGEVPAVGVAVGAPHTSYWDWVTMLMIMWRGGRKPRVLIKKELFHGPLGWLLTVTGGVPVDREQPSALIRVLMKQAKSGEDFLLVIAAEGTRSKGEYWKPGFYRIARAARMPIALGFVDGPTRTMGFGPSLVPTGDVRADMDVIRAFYADKHGVHPDRRTEPRLPEEDKPQRPADPTHPPR</sequence>
<dbReference type="InterPro" id="IPR002123">
    <property type="entry name" value="Plipid/glycerol_acylTrfase"/>
</dbReference>
<reference evidence="6" key="1">
    <citation type="journal article" date="2019" name="Int. J. Syst. Evol. Microbiol.">
        <title>The Global Catalogue of Microorganisms (GCM) 10K type strain sequencing project: providing services to taxonomists for standard genome sequencing and annotation.</title>
        <authorList>
            <consortium name="The Broad Institute Genomics Platform"/>
            <consortium name="The Broad Institute Genome Sequencing Center for Infectious Disease"/>
            <person name="Wu L."/>
            <person name="Ma J."/>
        </authorList>
    </citation>
    <scope>NUCLEOTIDE SEQUENCE [LARGE SCALE GENOMIC DNA]</scope>
    <source>
        <strain evidence="6">KACC 14249</strain>
    </source>
</reference>
<accession>A0ABW1JCC3</accession>
<name>A0ABW1JCC3_9ACTN</name>
<comment type="caution">
    <text evidence="5">The sequence shown here is derived from an EMBL/GenBank/DDBJ whole genome shotgun (WGS) entry which is preliminary data.</text>
</comment>
<dbReference type="PANTHER" id="PTHR10434">
    <property type="entry name" value="1-ACYL-SN-GLYCEROL-3-PHOSPHATE ACYLTRANSFERASE"/>
    <property type="match status" value="1"/>
</dbReference>
<dbReference type="EMBL" id="JBHSRD010000003">
    <property type="protein sequence ID" value="MFC6006906.1"/>
    <property type="molecule type" value="Genomic_DNA"/>
</dbReference>
<dbReference type="Pfam" id="PF01553">
    <property type="entry name" value="Acyltransferase"/>
    <property type="match status" value="1"/>
</dbReference>
<evidence type="ECO:0000313" key="5">
    <source>
        <dbReference type="EMBL" id="MFC6006906.1"/>
    </source>
</evidence>
<proteinExistence type="predicted"/>
<protein>
    <submittedName>
        <fullName evidence="5">1-acyl-sn-glycerol-3-phosphate acyltransferase</fullName>
    </submittedName>
</protein>
<dbReference type="Proteomes" id="UP001596189">
    <property type="component" value="Unassembled WGS sequence"/>
</dbReference>
<feature type="compositionally biased region" description="Basic and acidic residues" evidence="3">
    <location>
        <begin position="171"/>
        <end position="191"/>
    </location>
</feature>
<gene>
    <name evidence="5" type="ORF">ACFQDO_07145</name>
</gene>
<evidence type="ECO:0000256" key="1">
    <source>
        <dbReference type="ARBA" id="ARBA00022679"/>
    </source>
</evidence>
<dbReference type="GO" id="GO:0016746">
    <property type="term" value="F:acyltransferase activity"/>
    <property type="evidence" value="ECO:0007669"/>
    <property type="project" value="UniProtKB-KW"/>
</dbReference>
<dbReference type="SMART" id="SM00563">
    <property type="entry name" value="PlsC"/>
    <property type="match status" value="1"/>
</dbReference>
<evidence type="ECO:0000256" key="2">
    <source>
        <dbReference type="ARBA" id="ARBA00023315"/>
    </source>
</evidence>
<evidence type="ECO:0000313" key="6">
    <source>
        <dbReference type="Proteomes" id="UP001596189"/>
    </source>
</evidence>
<keyword evidence="1" id="KW-0808">Transferase</keyword>
<feature type="domain" description="Phospholipid/glycerol acyltransferase" evidence="4">
    <location>
        <begin position="28"/>
        <end position="137"/>
    </location>
</feature>
<feature type="region of interest" description="Disordered" evidence="3">
    <location>
        <begin position="171"/>
        <end position="200"/>
    </location>
</feature>
<evidence type="ECO:0000256" key="3">
    <source>
        <dbReference type="SAM" id="MobiDB-lite"/>
    </source>
</evidence>
<dbReference type="PANTHER" id="PTHR10434:SF9">
    <property type="entry name" value="PHOSPHOLIPID_GLYCEROL ACYLTRANSFERASE DOMAIN-CONTAINING PROTEIN"/>
    <property type="match status" value="1"/>
</dbReference>
<evidence type="ECO:0000259" key="4">
    <source>
        <dbReference type="SMART" id="SM00563"/>
    </source>
</evidence>